<protein>
    <submittedName>
        <fullName evidence="3">Uncharacterized protein</fullName>
    </submittedName>
</protein>
<reference evidence="3 4" key="1">
    <citation type="submission" date="2014-04" db="EMBL/GenBank/DDBJ databases">
        <title>Genome assembly of Hyalangium minutum DSM 14724.</title>
        <authorList>
            <person name="Sharma G."/>
            <person name="Subramanian S."/>
        </authorList>
    </citation>
    <scope>NUCLEOTIDE SEQUENCE [LARGE SCALE GENOMIC DNA]</scope>
    <source>
        <strain evidence="3 4">DSM 14724</strain>
    </source>
</reference>
<evidence type="ECO:0000256" key="2">
    <source>
        <dbReference type="SAM" id="Phobius"/>
    </source>
</evidence>
<evidence type="ECO:0000313" key="3">
    <source>
        <dbReference type="EMBL" id="KFE71106.1"/>
    </source>
</evidence>
<dbReference type="AlphaFoldDB" id="A0A085WTU3"/>
<dbReference type="EMBL" id="JMCB01000002">
    <property type="protein sequence ID" value="KFE71106.1"/>
    <property type="molecule type" value="Genomic_DNA"/>
</dbReference>
<keyword evidence="2" id="KW-0812">Transmembrane</keyword>
<accession>A0A085WTU3</accession>
<feature type="transmembrane region" description="Helical" evidence="2">
    <location>
        <begin position="30"/>
        <end position="50"/>
    </location>
</feature>
<feature type="compositionally biased region" description="Polar residues" evidence="1">
    <location>
        <begin position="551"/>
        <end position="566"/>
    </location>
</feature>
<feature type="transmembrane region" description="Helical" evidence="2">
    <location>
        <begin position="208"/>
        <end position="226"/>
    </location>
</feature>
<dbReference type="Proteomes" id="UP000028725">
    <property type="component" value="Unassembled WGS sequence"/>
</dbReference>
<keyword evidence="2" id="KW-1133">Transmembrane helix</keyword>
<name>A0A085WTU3_9BACT</name>
<dbReference type="STRING" id="394096.DB31_3236"/>
<evidence type="ECO:0000313" key="4">
    <source>
        <dbReference type="Proteomes" id="UP000028725"/>
    </source>
</evidence>
<sequence length="596" mass="61437">MSVLFVSWLLVSWAGGSDELSRITGAAGSFSSLVLLSGLVELVFLTLMVCHIGIGRVVPLAVMLGMATLPWTVGLLGTEVIVGRVVAALAGLEIPDARNALALGVGEAMAARMLGAWMSAALLLGLGLGLAMAGASAELPFRSSPQGSTPSLVLGVVVALTLATIALLGALEAHRLFELLTGLPQTPIADRTRLLSQAADDVMRLRPLRQACLALLIILAVVLLVWQTRRYSRMARGWMGSVFLAAAVTALLFLDAHPLRLAEQGARAAGVGAPSLPRGFEPLRTSEAAMPHPFAALVTAEGLTPVGSARLGWSSPGKALAESLMGSLHSTLPQSTRPSGVVPEPVLPVLADARTPGASLRRLVEASALAGARSVELVGQHPQSANLATLAKLKTQVPLLSLLAAQEGTLQLLLPAALSKPVTLSWQARFGEGEQLLLSPVQGGETLSLSLSASLAEVPHVLAGTFVGLELPEDISLKELGAAAEVLGLAGASPVVVLDPASRTAQPMNGGTSTLWLPRSPGPLAPKRFQRTANEARLPEQAPARPPEPVTATQRSQPSSAMATMRPTANTSTIAMPSNLPPAGAWGAAPASGSLF</sequence>
<keyword evidence="4" id="KW-1185">Reference proteome</keyword>
<gene>
    <name evidence="3" type="ORF">DB31_3236</name>
</gene>
<keyword evidence="2" id="KW-0472">Membrane</keyword>
<feature type="transmembrane region" description="Helical" evidence="2">
    <location>
        <begin position="57"/>
        <end position="76"/>
    </location>
</feature>
<feature type="transmembrane region" description="Helical" evidence="2">
    <location>
        <begin position="151"/>
        <end position="171"/>
    </location>
</feature>
<evidence type="ECO:0000256" key="1">
    <source>
        <dbReference type="SAM" id="MobiDB-lite"/>
    </source>
</evidence>
<feature type="region of interest" description="Disordered" evidence="1">
    <location>
        <begin position="503"/>
        <end position="566"/>
    </location>
</feature>
<proteinExistence type="predicted"/>
<feature type="compositionally biased region" description="Polar residues" evidence="1">
    <location>
        <begin position="503"/>
        <end position="515"/>
    </location>
</feature>
<feature type="transmembrane region" description="Helical" evidence="2">
    <location>
        <begin position="116"/>
        <end position="139"/>
    </location>
</feature>
<feature type="transmembrane region" description="Helical" evidence="2">
    <location>
        <begin position="238"/>
        <end position="254"/>
    </location>
</feature>
<comment type="caution">
    <text evidence="3">The sequence shown here is derived from an EMBL/GenBank/DDBJ whole genome shotgun (WGS) entry which is preliminary data.</text>
</comment>
<organism evidence="3 4">
    <name type="scientific">Hyalangium minutum</name>
    <dbReference type="NCBI Taxonomy" id="394096"/>
    <lineage>
        <taxon>Bacteria</taxon>
        <taxon>Pseudomonadati</taxon>
        <taxon>Myxococcota</taxon>
        <taxon>Myxococcia</taxon>
        <taxon>Myxococcales</taxon>
        <taxon>Cystobacterineae</taxon>
        <taxon>Archangiaceae</taxon>
        <taxon>Hyalangium</taxon>
    </lineage>
</organism>